<evidence type="ECO:0000313" key="2">
    <source>
        <dbReference type="EMBL" id="TQR84915.1"/>
    </source>
</evidence>
<evidence type="ECO:0000313" key="3">
    <source>
        <dbReference type="Proteomes" id="UP000315759"/>
    </source>
</evidence>
<accession>A0A544VY55</accession>
<reference evidence="2 3" key="1">
    <citation type="submission" date="2018-10" db="EMBL/GenBank/DDBJ databases">
        <title>Draft genome of Mycobacterium hodleri strain B.</title>
        <authorList>
            <person name="Amande T.J."/>
            <person name="Mcgenity T.J."/>
        </authorList>
    </citation>
    <scope>NUCLEOTIDE SEQUENCE [LARGE SCALE GENOMIC DNA]</scope>
    <source>
        <strain evidence="2 3">B</strain>
    </source>
</reference>
<evidence type="ECO:0000259" key="1">
    <source>
        <dbReference type="Pfam" id="PF11716"/>
    </source>
</evidence>
<dbReference type="InterPro" id="IPR017517">
    <property type="entry name" value="Maleyloyr_isom"/>
</dbReference>
<dbReference type="InterPro" id="IPR034660">
    <property type="entry name" value="DinB/YfiT-like"/>
</dbReference>
<dbReference type="EMBL" id="VIFX01000025">
    <property type="protein sequence ID" value="TQR84915.1"/>
    <property type="molecule type" value="Genomic_DNA"/>
</dbReference>
<keyword evidence="2" id="KW-0670">Pyruvate</keyword>
<dbReference type="InterPro" id="IPR024344">
    <property type="entry name" value="MDMPI_metal-binding"/>
</dbReference>
<sequence>MTVTTSRSTIPRSCTRWWPTKQPSCVRNCVSNRDLLKRQDHYFVEFARSLTPAEWTRPSLCSEWTTHDVLAHLVIGYSISVPSLCWSMVRHRMQFDGTNTSLAQRLAHRCSPEELIDSFELLIDHRHGIGRVFPPGLLLGDHVLHHLDISLALSRPADVPEAIVDAVLATEVGLPNPFVPAKRNAAGLTLRATDTGWTSTADGNAFGVVEGKAAHLASALAGRPHALAFLSGDGMSTLSSRIAAPSGHARRDA</sequence>
<dbReference type="Pfam" id="PF11716">
    <property type="entry name" value="MDMPI_N"/>
    <property type="match status" value="1"/>
</dbReference>
<dbReference type="SUPFAM" id="SSF109854">
    <property type="entry name" value="DinB/YfiT-like putative metalloenzymes"/>
    <property type="match status" value="1"/>
</dbReference>
<comment type="caution">
    <text evidence="2">The sequence shown here is derived from an EMBL/GenBank/DDBJ whole genome shotgun (WGS) entry which is preliminary data.</text>
</comment>
<dbReference type="Gene3D" id="1.20.120.450">
    <property type="entry name" value="dinb family like domain"/>
    <property type="match status" value="1"/>
</dbReference>
<dbReference type="GO" id="GO:0046872">
    <property type="term" value="F:metal ion binding"/>
    <property type="evidence" value="ECO:0007669"/>
    <property type="project" value="InterPro"/>
</dbReference>
<feature type="domain" description="Mycothiol-dependent maleylpyruvate isomerase metal-binding" evidence="1">
    <location>
        <begin position="38"/>
        <end position="120"/>
    </location>
</feature>
<gene>
    <name evidence="2" type="ORF">D8S82_19095</name>
</gene>
<dbReference type="NCBIfam" id="TIGR03083">
    <property type="entry name" value="maleylpyruvate isomerase family mycothiol-dependent enzyme"/>
    <property type="match status" value="1"/>
</dbReference>
<keyword evidence="2" id="KW-0413">Isomerase</keyword>
<name>A0A544VY55_9MYCO</name>
<protein>
    <submittedName>
        <fullName evidence="2">Maleylpyruvate isomerase family mycothiol-dependent enzyme</fullName>
    </submittedName>
</protein>
<dbReference type="Proteomes" id="UP000315759">
    <property type="component" value="Unassembled WGS sequence"/>
</dbReference>
<organism evidence="2 3">
    <name type="scientific">Mycolicibacterium hodleri</name>
    <dbReference type="NCBI Taxonomy" id="49897"/>
    <lineage>
        <taxon>Bacteria</taxon>
        <taxon>Bacillati</taxon>
        <taxon>Actinomycetota</taxon>
        <taxon>Actinomycetes</taxon>
        <taxon>Mycobacteriales</taxon>
        <taxon>Mycobacteriaceae</taxon>
        <taxon>Mycolicibacterium</taxon>
    </lineage>
</organism>
<keyword evidence="3" id="KW-1185">Reference proteome</keyword>
<dbReference type="AlphaFoldDB" id="A0A544VY55"/>
<dbReference type="GO" id="GO:0016853">
    <property type="term" value="F:isomerase activity"/>
    <property type="evidence" value="ECO:0007669"/>
    <property type="project" value="UniProtKB-KW"/>
</dbReference>
<proteinExistence type="predicted"/>